<dbReference type="EMBL" id="CALSDN010000004">
    <property type="protein sequence ID" value="CAH6720528.1"/>
    <property type="molecule type" value="Genomic_DNA"/>
</dbReference>
<evidence type="ECO:0000313" key="2">
    <source>
        <dbReference type="Proteomes" id="UP001152531"/>
    </source>
</evidence>
<protein>
    <submittedName>
        <fullName evidence="1">Pre-mRNA-processing protein Prp40p</fullName>
    </submittedName>
</protein>
<reference evidence="1" key="1">
    <citation type="submission" date="2022-06" db="EMBL/GenBank/DDBJ databases">
        <authorList>
            <person name="Legras J.-L."/>
            <person name="Devillers H."/>
            <person name="Grondin C."/>
        </authorList>
    </citation>
    <scope>NUCLEOTIDE SEQUENCE</scope>
    <source>
        <strain evidence="1">CLIB 1444</strain>
    </source>
</reference>
<sequence length="606" mass="71026">MAWQKVNDDEGNVYYYNPETQETSWTNPDESSVGEWQEFTTDDGQKYYYNTKTQETTWDKPEGFESSTTTEEGEMSKETKAVEKLPSDKEDSVPIEDSVESEIKVEEISSEEATKNFRGLLSENGVDSTWSFPQVIAKFINNPIYWQVKDPLERKQIYDEYLNNEMNKQLENKTESFEKFKVNFINILQSLKEKKEFDHLTKWFTIKNKLLKEENPIFTHTILSDDEIYGIFKEYQDEIRANYEKDTRESKNQALKELESYLVDINPGIISGTDDWESLYTKLINDNRFKANKHFNILGKHDILQLYYDKIYPKELSNLESELKSLEDENYTSDRRARDNFKKLLSELPIEADMEFEEILPLIEDEDAYIDLCGRNGSTPLDLFHDVKMAKVQVLKIKVDLIESIVDDKNIDREKVLSSELAFVESMKGVEDDRLKGVNLDPELPENDVTAVFESLVKNEVSRKEKQVEQLKVKLNVLKKDLSSWLVRNYQTLDVFENSDETEVTKDSIVITSSNGNYSMKYDPEVLDRLQKSLENIPEFKNIHHTIQEIKMFQEIDINEILIDILNEFINRLNNNTKRTANFDESTTKRLHTDDTVKPKKMIINY</sequence>
<keyword evidence="2" id="KW-1185">Reference proteome</keyword>
<evidence type="ECO:0000313" key="1">
    <source>
        <dbReference type="EMBL" id="CAH6720528.1"/>
    </source>
</evidence>
<dbReference type="Proteomes" id="UP001152531">
    <property type="component" value="Unassembled WGS sequence"/>
</dbReference>
<comment type="caution">
    <text evidence="1">The sequence shown here is derived from an EMBL/GenBank/DDBJ whole genome shotgun (WGS) entry which is preliminary data.</text>
</comment>
<proteinExistence type="predicted"/>
<organism evidence="1 2">
    <name type="scientific">[Candida] jaroonii</name>
    <dbReference type="NCBI Taxonomy" id="467808"/>
    <lineage>
        <taxon>Eukaryota</taxon>
        <taxon>Fungi</taxon>
        <taxon>Dikarya</taxon>
        <taxon>Ascomycota</taxon>
        <taxon>Saccharomycotina</taxon>
        <taxon>Pichiomycetes</taxon>
        <taxon>Debaryomycetaceae</taxon>
        <taxon>Yamadazyma</taxon>
    </lineage>
</organism>
<gene>
    <name evidence="1" type="ORF">CLIB1444_04S02124</name>
</gene>
<accession>A0ACA9Y6F4</accession>
<name>A0ACA9Y6F4_9ASCO</name>